<organism evidence="2 3">
    <name type="scientific">Streptomyces jumonjinensis</name>
    <dbReference type="NCBI Taxonomy" id="1945"/>
    <lineage>
        <taxon>Bacteria</taxon>
        <taxon>Bacillati</taxon>
        <taxon>Actinomycetota</taxon>
        <taxon>Actinomycetes</taxon>
        <taxon>Kitasatosporales</taxon>
        <taxon>Streptomycetaceae</taxon>
        <taxon>Streptomyces</taxon>
    </lineage>
</organism>
<dbReference type="Proteomes" id="UP000419138">
    <property type="component" value="Unassembled WGS sequence"/>
</dbReference>
<comment type="caution">
    <text evidence="2">The sequence shown here is derived from an EMBL/GenBank/DDBJ whole genome shotgun (WGS) entry which is preliminary data.</text>
</comment>
<accession>A0A646KL48</accession>
<name>A0A646KL48_STRJU</name>
<dbReference type="EMBL" id="VCLA01000157">
    <property type="protein sequence ID" value="MQT02800.1"/>
    <property type="molecule type" value="Genomic_DNA"/>
</dbReference>
<dbReference type="RefSeq" id="WP_153524376.1">
    <property type="nucleotide sequence ID" value="NZ_JBEPDZ010000038.1"/>
</dbReference>
<proteinExistence type="predicted"/>
<feature type="region of interest" description="Disordered" evidence="1">
    <location>
        <begin position="1"/>
        <end position="30"/>
    </location>
</feature>
<gene>
    <name evidence="2" type="ORF">FF041_22185</name>
</gene>
<dbReference type="AlphaFoldDB" id="A0A646KL48"/>
<evidence type="ECO:0000256" key="1">
    <source>
        <dbReference type="SAM" id="MobiDB-lite"/>
    </source>
</evidence>
<dbReference type="OrthoDB" id="4223130at2"/>
<evidence type="ECO:0000313" key="2">
    <source>
        <dbReference type="EMBL" id="MQT02800.1"/>
    </source>
</evidence>
<protein>
    <submittedName>
        <fullName evidence="2">Uncharacterized protein</fullName>
    </submittedName>
</protein>
<reference evidence="2 3" key="1">
    <citation type="submission" date="2019-05" db="EMBL/GenBank/DDBJ databases">
        <title>Comparative genomics and metabolomics analyses of clavulanic acid producing Streptomyces species provides insight into specialized metabolism and evolution of beta-lactam biosynthetic gene clusters.</title>
        <authorList>
            <person name="Moore M.A."/>
            <person name="Cruz-Morales P."/>
            <person name="Barona Gomez F."/>
            <person name="Kapil T."/>
        </authorList>
    </citation>
    <scope>NUCLEOTIDE SEQUENCE [LARGE SCALE GENOMIC DNA]</scope>
    <source>
        <strain evidence="2 3">NRRL 5741</strain>
    </source>
</reference>
<feature type="compositionally biased region" description="Pro residues" evidence="1">
    <location>
        <begin position="1"/>
        <end position="10"/>
    </location>
</feature>
<keyword evidence="3" id="KW-1185">Reference proteome</keyword>
<sequence>MSDTRVPPPAAGADPPTRSPYQLDADEGPQSVGELKAALAPWPDLLAAFAAELEAAPFHQDGEESLRAVRDVISAYRVEWMAKVHPDIVQAVADDEAGIDDGVLLDAVMGEYDPDTYERRDGGEAA</sequence>
<evidence type="ECO:0000313" key="3">
    <source>
        <dbReference type="Proteomes" id="UP000419138"/>
    </source>
</evidence>